<sequence>ICRGAIRRRTSSVATHSLGRSTAPGKNPGCGKNLKDQQLLGIWGCSGSHICTTTVPWNSTWSNRSLGEIWNNMTWMQWEKEIDNYTGIIYSLIEASKPSRKRMNKNFWHWTNGQACGIGLHNKVLWILRIFIMMSEALG</sequence>
<gene>
    <name evidence="20" type="primary">env</name>
</gene>
<keyword evidence="11" id="KW-1043">Host membrane</keyword>
<evidence type="ECO:0000256" key="7">
    <source>
        <dbReference type="ARBA" id="ARBA00022685"/>
    </source>
</evidence>
<evidence type="ECO:0000256" key="2">
    <source>
        <dbReference type="ARBA" id="ARBA00004505"/>
    </source>
</evidence>
<keyword evidence="15" id="KW-1015">Disulfide bond</keyword>
<feature type="domain" description="Retroviral envelope protein GP41-like" evidence="19">
    <location>
        <begin position="32"/>
        <end position="127"/>
    </location>
</feature>
<evidence type="ECO:0000256" key="1">
    <source>
        <dbReference type="ARBA" id="ARBA00004402"/>
    </source>
</evidence>
<proteinExistence type="predicted"/>
<evidence type="ECO:0000256" key="4">
    <source>
        <dbReference type="ARBA" id="ARBA00004650"/>
    </source>
</evidence>
<evidence type="ECO:0000256" key="14">
    <source>
        <dbReference type="ARBA" id="ARBA00023136"/>
    </source>
</evidence>
<organismHost>
    <name type="scientific">Homo sapiens</name>
    <name type="common">Human</name>
    <dbReference type="NCBI Taxonomy" id="9606"/>
</organismHost>
<keyword evidence="16" id="KW-0325">Glycoprotein</keyword>
<dbReference type="GO" id="GO:0019031">
    <property type="term" value="C:viral envelope"/>
    <property type="evidence" value="ECO:0007669"/>
    <property type="project" value="UniProtKB-KW"/>
</dbReference>
<evidence type="ECO:0000256" key="5">
    <source>
        <dbReference type="ARBA" id="ARBA00022511"/>
    </source>
</evidence>
<keyword evidence="6" id="KW-0945">Host-virus interaction</keyword>
<feature type="non-terminal residue" evidence="20">
    <location>
        <position position="139"/>
    </location>
</feature>
<organism evidence="20">
    <name type="scientific">Human immunodeficiency virus type 1</name>
    <name type="common">HIV-1</name>
    <dbReference type="NCBI Taxonomy" id="11676"/>
    <lineage>
        <taxon>Viruses</taxon>
        <taxon>Riboviria</taxon>
        <taxon>Pararnavirae</taxon>
        <taxon>Artverviricota</taxon>
        <taxon>Revtraviricetes</taxon>
        <taxon>Ortervirales</taxon>
        <taxon>Retroviridae</taxon>
        <taxon>Orthoretrovirinae</taxon>
        <taxon>Lentivirus</taxon>
        <taxon>Lentivirus humimdef1</taxon>
    </lineage>
</organism>
<keyword evidence="7" id="KW-0165">Cleavage on pair of basic residues</keyword>
<evidence type="ECO:0000256" key="3">
    <source>
        <dbReference type="ARBA" id="ARBA00004563"/>
    </source>
</evidence>
<keyword evidence="9" id="KW-1161">Viral attachment to host cell</keyword>
<dbReference type="GO" id="GO:0055036">
    <property type="term" value="C:virion membrane"/>
    <property type="evidence" value="ECO:0007669"/>
    <property type="project" value="UniProtKB-SubCell"/>
</dbReference>
<dbReference type="GO" id="GO:0019062">
    <property type="term" value="P:virion attachment to host cell"/>
    <property type="evidence" value="ECO:0007669"/>
    <property type="project" value="UniProtKB-KW"/>
</dbReference>
<comment type="subcellular location">
    <subcellularLocation>
        <location evidence="2">Host cell membrane</location>
        <topology evidence="2">Peripheral membrane protein</topology>
    </subcellularLocation>
    <subcellularLocation>
        <location evidence="1">Host cell membrane</location>
        <topology evidence="1">Single-pass type I membrane protein</topology>
    </subcellularLocation>
    <subcellularLocation>
        <location evidence="4">Virion membrane</location>
        <topology evidence="4">Peripheral membrane protein</topology>
    </subcellularLocation>
    <subcellularLocation>
        <location evidence="3">Virion membrane</location>
        <topology evidence="3">Single-pass type I membrane protein</topology>
    </subcellularLocation>
</comment>
<keyword evidence="5" id="KW-1032">Host cell membrane</keyword>
<keyword evidence="14" id="KW-0472">Membrane</keyword>
<evidence type="ECO:0000256" key="8">
    <source>
        <dbReference type="ARBA" id="ARBA00022692"/>
    </source>
</evidence>
<keyword evidence="12 20" id="KW-0261">Viral envelope protein</keyword>
<dbReference type="GO" id="GO:0046718">
    <property type="term" value="P:symbiont entry into host cell"/>
    <property type="evidence" value="ECO:0007669"/>
    <property type="project" value="UniProtKB-KW"/>
</dbReference>
<evidence type="ECO:0000259" key="19">
    <source>
        <dbReference type="Pfam" id="PF00517"/>
    </source>
</evidence>
<evidence type="ECO:0000256" key="11">
    <source>
        <dbReference type="ARBA" id="ARBA00022870"/>
    </source>
</evidence>
<accession>Q64G61</accession>
<name>Q64G61_HV1</name>
<keyword evidence="10" id="KW-0946">Virion</keyword>
<dbReference type="Gene3D" id="1.10.287.210">
    <property type="match status" value="1"/>
</dbReference>
<dbReference type="Pfam" id="PF00517">
    <property type="entry name" value="GP41"/>
    <property type="match status" value="1"/>
</dbReference>
<dbReference type="EMBL" id="AY698004">
    <property type="protein sequence ID" value="AAU21272.1"/>
    <property type="molecule type" value="Genomic_DNA"/>
</dbReference>
<keyword evidence="8" id="KW-0812">Transmembrane</keyword>
<dbReference type="GO" id="GO:0020002">
    <property type="term" value="C:host cell plasma membrane"/>
    <property type="evidence" value="ECO:0007669"/>
    <property type="project" value="UniProtKB-SubCell"/>
</dbReference>
<protein>
    <recommendedName>
        <fullName evidence="18">Env polyprotein</fullName>
    </recommendedName>
</protein>
<keyword evidence="13" id="KW-1133">Transmembrane helix</keyword>
<evidence type="ECO:0000256" key="13">
    <source>
        <dbReference type="ARBA" id="ARBA00022989"/>
    </source>
</evidence>
<evidence type="ECO:0000256" key="12">
    <source>
        <dbReference type="ARBA" id="ARBA00022879"/>
    </source>
</evidence>
<evidence type="ECO:0000256" key="9">
    <source>
        <dbReference type="ARBA" id="ARBA00022804"/>
    </source>
</evidence>
<dbReference type="InterPro" id="IPR000328">
    <property type="entry name" value="GP41-like"/>
</dbReference>
<keyword evidence="17" id="KW-1160">Virus entry into host cell</keyword>
<feature type="non-terminal residue" evidence="20">
    <location>
        <position position="1"/>
    </location>
</feature>
<evidence type="ECO:0000256" key="18">
    <source>
        <dbReference type="ARBA" id="ARBA00029888"/>
    </source>
</evidence>
<evidence type="ECO:0000256" key="15">
    <source>
        <dbReference type="ARBA" id="ARBA00023157"/>
    </source>
</evidence>
<reference evidence="20" key="1">
    <citation type="journal article" date="2005" name="AIDS Res. Hum. Retroviruses">
        <title>HIV type 1 subtypes in circulation in northern Kenya.</title>
        <authorList>
            <person name="Khamadi S.A."/>
            <person name="Ochieng W."/>
            <person name="Lihana R.W."/>
            <person name="Kinyua J."/>
            <person name="Muriuki J."/>
            <person name="Mwangi J."/>
            <person name="Lwembe R."/>
            <person name="Kiptoo M."/>
            <person name="Osman S."/>
            <person name="Lagat N."/>
            <person name="Pelle R."/>
            <person name="Muigai A."/>
            <person name="Carter J.Y."/>
            <person name="Oishi I."/>
            <person name="Ichimura H."/>
            <person name="Mwaniki D.L."/>
            <person name="Okoth F.A."/>
            <person name="Mpoke S."/>
            <person name="Songok E.M."/>
        </authorList>
    </citation>
    <scope>NUCLEOTIDE SEQUENCE</scope>
    <source>
        <strain evidence="20">MYDH035</strain>
    </source>
</reference>
<dbReference type="GO" id="GO:0005198">
    <property type="term" value="F:structural molecule activity"/>
    <property type="evidence" value="ECO:0007669"/>
    <property type="project" value="InterPro"/>
</dbReference>
<evidence type="ECO:0000256" key="6">
    <source>
        <dbReference type="ARBA" id="ARBA00022581"/>
    </source>
</evidence>
<dbReference type="SUPFAM" id="SSF58069">
    <property type="entry name" value="Virus ectodomain"/>
    <property type="match status" value="1"/>
</dbReference>
<evidence type="ECO:0000256" key="17">
    <source>
        <dbReference type="ARBA" id="ARBA00023296"/>
    </source>
</evidence>
<evidence type="ECO:0000256" key="10">
    <source>
        <dbReference type="ARBA" id="ARBA00022844"/>
    </source>
</evidence>
<evidence type="ECO:0000256" key="16">
    <source>
        <dbReference type="ARBA" id="ARBA00023180"/>
    </source>
</evidence>
<evidence type="ECO:0000313" key="20">
    <source>
        <dbReference type="EMBL" id="AAU21272.1"/>
    </source>
</evidence>